<feature type="non-terminal residue" evidence="2">
    <location>
        <position position="178"/>
    </location>
</feature>
<dbReference type="EMBL" id="KZ987959">
    <property type="protein sequence ID" value="RKP13711.1"/>
    <property type="molecule type" value="Genomic_DNA"/>
</dbReference>
<proteinExistence type="predicted"/>
<dbReference type="Pfam" id="PF15410">
    <property type="entry name" value="PH_9"/>
    <property type="match status" value="1"/>
</dbReference>
<name>A0A4P9Y657_9FUNG</name>
<dbReference type="SUPFAM" id="SSF50729">
    <property type="entry name" value="PH domain-like"/>
    <property type="match status" value="1"/>
</dbReference>
<accession>A0A4P9Y657</accession>
<feature type="non-terminal residue" evidence="2">
    <location>
        <position position="1"/>
    </location>
</feature>
<dbReference type="InterPro" id="IPR041681">
    <property type="entry name" value="PH_9"/>
</dbReference>
<organism evidence="2 3">
    <name type="scientific">Piptocephalis cylindrospora</name>
    <dbReference type="NCBI Taxonomy" id="1907219"/>
    <lineage>
        <taxon>Eukaryota</taxon>
        <taxon>Fungi</taxon>
        <taxon>Fungi incertae sedis</taxon>
        <taxon>Zoopagomycota</taxon>
        <taxon>Zoopagomycotina</taxon>
        <taxon>Zoopagomycetes</taxon>
        <taxon>Zoopagales</taxon>
        <taxon>Piptocephalidaceae</taxon>
        <taxon>Piptocephalis</taxon>
    </lineage>
</organism>
<reference evidence="3" key="1">
    <citation type="journal article" date="2018" name="Nat. Microbiol.">
        <title>Leveraging single-cell genomics to expand the fungal tree of life.</title>
        <authorList>
            <person name="Ahrendt S.R."/>
            <person name="Quandt C.A."/>
            <person name="Ciobanu D."/>
            <person name="Clum A."/>
            <person name="Salamov A."/>
            <person name="Andreopoulos B."/>
            <person name="Cheng J.F."/>
            <person name="Woyke T."/>
            <person name="Pelin A."/>
            <person name="Henrissat B."/>
            <person name="Reynolds N.K."/>
            <person name="Benny G.L."/>
            <person name="Smith M.E."/>
            <person name="James T.Y."/>
            <person name="Grigoriev I.V."/>
        </authorList>
    </citation>
    <scope>NUCLEOTIDE SEQUENCE [LARGE SCALE GENOMIC DNA]</scope>
</reference>
<evidence type="ECO:0000259" key="1">
    <source>
        <dbReference type="Pfam" id="PF15410"/>
    </source>
</evidence>
<keyword evidence="3" id="KW-1185">Reference proteome</keyword>
<dbReference type="AlphaFoldDB" id="A0A4P9Y657"/>
<dbReference type="OrthoDB" id="2157641at2759"/>
<dbReference type="InterPro" id="IPR011993">
    <property type="entry name" value="PH-like_dom_sf"/>
</dbReference>
<dbReference type="Gene3D" id="2.30.29.30">
    <property type="entry name" value="Pleckstrin-homology domain (PH domain)/Phosphotyrosine-binding domain (PTB)"/>
    <property type="match status" value="1"/>
</dbReference>
<gene>
    <name evidence="2" type="ORF">BJ684DRAFT_3776</name>
</gene>
<dbReference type="Proteomes" id="UP000267251">
    <property type="component" value="Unassembled WGS sequence"/>
</dbReference>
<evidence type="ECO:0000313" key="2">
    <source>
        <dbReference type="EMBL" id="RKP13711.1"/>
    </source>
</evidence>
<sequence>LGSVSLRHSLTVALPPPGYSSSRPHVFALQLPTGGVYLFQAASPDLVAEWVSECNYWAARESKEPLAGGVDNREYGWVGNFHLDTTITNIADWSIPQPSMLRSKTDERGQLRALLKHIATLEADLLAHKELRDNVDKWPARSPAHAKAFANWERKSQFLLRELIKYQTYADILQQAVT</sequence>
<protein>
    <submittedName>
        <fullName evidence="2">Pleckstrin homology domain-containing protein</fullName>
    </submittedName>
</protein>
<feature type="domain" description="Pleckstrin homology" evidence="1">
    <location>
        <begin position="2"/>
        <end position="59"/>
    </location>
</feature>
<evidence type="ECO:0000313" key="3">
    <source>
        <dbReference type="Proteomes" id="UP000267251"/>
    </source>
</evidence>